<feature type="region of interest" description="Disordered" evidence="2">
    <location>
        <begin position="769"/>
        <end position="798"/>
    </location>
</feature>
<keyword evidence="4" id="KW-1185">Reference proteome</keyword>
<comment type="caution">
    <text evidence="3">The sequence shown here is derived from an EMBL/GenBank/DDBJ whole genome shotgun (WGS) entry which is preliminary data.</text>
</comment>
<feature type="compositionally biased region" description="Basic and acidic residues" evidence="2">
    <location>
        <begin position="1383"/>
        <end position="1393"/>
    </location>
</feature>
<dbReference type="InterPro" id="IPR021006">
    <property type="entry name" value="Hda2/3"/>
</dbReference>
<dbReference type="EMBL" id="JACCJB010000021">
    <property type="protein sequence ID" value="KAF6218879.1"/>
    <property type="molecule type" value="Genomic_DNA"/>
</dbReference>
<evidence type="ECO:0000313" key="3">
    <source>
        <dbReference type="EMBL" id="KAF6218879.1"/>
    </source>
</evidence>
<dbReference type="Gene3D" id="3.40.50.12360">
    <property type="match status" value="1"/>
</dbReference>
<feature type="compositionally biased region" description="Polar residues" evidence="2">
    <location>
        <begin position="241"/>
        <end position="259"/>
    </location>
</feature>
<dbReference type="Pfam" id="PF11496">
    <property type="entry name" value="HDA2-3"/>
    <property type="match status" value="1"/>
</dbReference>
<dbReference type="GO" id="GO:0070823">
    <property type="term" value="C:HDA1 complex"/>
    <property type="evidence" value="ECO:0007669"/>
    <property type="project" value="InterPro"/>
</dbReference>
<dbReference type="GeneID" id="59333828"/>
<evidence type="ECO:0000256" key="1">
    <source>
        <dbReference type="SAM" id="Coils"/>
    </source>
</evidence>
<feature type="region of interest" description="Disordered" evidence="2">
    <location>
        <begin position="383"/>
        <end position="419"/>
    </location>
</feature>
<feature type="compositionally biased region" description="Polar residues" evidence="2">
    <location>
        <begin position="564"/>
        <end position="573"/>
    </location>
</feature>
<feature type="compositionally biased region" description="Basic and acidic residues" evidence="2">
    <location>
        <begin position="409"/>
        <end position="419"/>
    </location>
</feature>
<dbReference type="RefSeq" id="XP_037148314.1">
    <property type="nucleotide sequence ID" value="XM_037296332.1"/>
</dbReference>
<feature type="region of interest" description="Disordered" evidence="2">
    <location>
        <begin position="103"/>
        <end position="180"/>
    </location>
</feature>
<feature type="compositionally biased region" description="Polar residues" evidence="2">
    <location>
        <begin position="771"/>
        <end position="784"/>
    </location>
</feature>
<feature type="compositionally biased region" description="Polar residues" evidence="2">
    <location>
        <begin position="269"/>
        <end position="278"/>
    </location>
</feature>
<keyword evidence="1" id="KW-0175">Coiled coil</keyword>
<protein>
    <recommendedName>
        <fullName evidence="5">Chromo domain-containing protein</fullName>
    </recommendedName>
</protein>
<feature type="region of interest" description="Disordered" evidence="2">
    <location>
        <begin position="206"/>
        <end position="278"/>
    </location>
</feature>
<feature type="compositionally biased region" description="Basic and acidic residues" evidence="2">
    <location>
        <begin position="624"/>
        <end position="633"/>
    </location>
</feature>
<feature type="compositionally biased region" description="Polar residues" evidence="2">
    <location>
        <begin position="455"/>
        <end position="476"/>
    </location>
</feature>
<evidence type="ECO:0000313" key="4">
    <source>
        <dbReference type="Proteomes" id="UP000593566"/>
    </source>
</evidence>
<dbReference type="InterPro" id="IPR038609">
    <property type="entry name" value="HDA1_su2/3_sf"/>
</dbReference>
<feature type="compositionally biased region" description="Polar residues" evidence="2">
    <location>
        <begin position="155"/>
        <end position="166"/>
    </location>
</feature>
<evidence type="ECO:0000256" key="2">
    <source>
        <dbReference type="SAM" id="MobiDB-lite"/>
    </source>
</evidence>
<sequence length="1440" mass="158155">MSSRKRRNSPDPGTERTLSKRARLLSDLWQSQEESVGPTQGSQSNPSSPVYRIKAIIGERSTQYLIDWADDPITGERFKPDWQPKTHVNTAAVKAWELKHSSALQSLSDRPKRQRRRRRRPGTNKDCTTSDTVVETRRPQPQHISETSSHKTKNSDSPNHNRSTSRILEHPPSHSKFNPPNIIVQVSQHSSLDRGLYVAYQSSLSTQGNSSSFLPHPNSGLGESSPAPATSPPHSNGIIPDSQSLPGSSSYNPTSTTSLAVLGADRSPPTHQSRVLQNSTDFELSTCGVAEASDSIEDSSAVVLAASEPSVITSERSRSEPAPITTESSLVSPFGARFPSLPRSTSDPTSTHHDRRRRRAVVSEHPSDHHIIHEQVIHSSADLQSPLPAGAGHIQQRQGSSEVQVPGSADRRSHPSHAVDHSLTDSLVFQTQVPLALASQGSRISITSAEDQLQNAQPNSQIVEEVSDISSRSVARSTRRIDPHQSTSTAVAEAKERQRRRRSAALEVFAVSEDPSDNSHPSQATTTDDSILSLRDPNSQSTKQNLPEPSKEGITDLEDPVRGSTRTDSSSIPASRVQLPDTLDSREPPKPPSSSEDIMSDMAPNENGLPEGMQPLRIRATLKRIREDGEAKRVAARSGKRQHSESSTSRASPSLARDDHEGSQTATNVGPSSLVPDQPERSQLSAAGGSPDPSLDKQPRPPLSTARPSPSVTRDELRVRVQSPIAAQSSRSIASPSIIPAKAPYQIQEEPERLEIQPSMILKEISLPARNPQSAPHTPTTPSKLSMHKEASPLQSQTTTLKVRNLGPREFVVTLPMQPRILSQYVDTIEYHSQAISRNMTEERIGEEIVERLNTLLYRLGNVATHIGLEGGGPGSQEDINPEEEALYAELSSEKFKFLGHLLALTKESRIDIAVIAKPGHLLDIIEMFLKGKNVSYVRPDKTNGPRPQNPDQSGLQVVSIIPSGEAISFPRVQLIIAFDETFNAKDTHITESREPRASGDQLTPVIRLVVYSSVEHLDLCLARSLEPIDRIRKLIFCVWHTQRSVGQLELDEPGPAASAQQVFEFSKSGFETSAWTLANIRPIENLPIMDSDSSLSDAISDISDIYKPEGAPKYYPNPVLPLITNPKNPDALPRAGRPFDLEHGDSLEVQAKKRKMLADYNAGRLNSPPTIESLTADIQECKVTEKLWEGEKKQMNEKIKSLEYWHERRQYDYEELREKAGNRYATIQEQAAELEKAKRDNGRSRTEILALKGERGTLQKDLTAARLELVNHPDPTVRDTAIKDARIRELEAEVLAKSKKMDNLTKDWELTKRLWTDASTAATAATRELAALDAKQPGLLRQAAENEIKRKELRNDGTITALRKEVAVQKATVQSRDNLIRRKEEQMAELKRGRGGVQTRGSSVQPRSPRGGSRGASPAAGMLGGGAKAASGLSSRLNS</sequence>
<name>A0A8H6C8N0_9LECA</name>
<evidence type="ECO:0008006" key="5">
    <source>
        <dbReference type="Google" id="ProtNLM"/>
    </source>
</evidence>
<reference evidence="3 4" key="1">
    <citation type="journal article" date="2020" name="Genomics">
        <title>Complete, high-quality genomes from long-read metagenomic sequencing of two wolf lichen thalli reveals enigmatic genome architecture.</title>
        <authorList>
            <person name="McKenzie S.K."/>
            <person name="Walston R.F."/>
            <person name="Allen J.L."/>
        </authorList>
    </citation>
    <scope>NUCLEOTIDE SEQUENCE [LARGE SCALE GENOMIC DNA]</scope>
    <source>
        <strain evidence="3">WasteWater1</strain>
    </source>
</reference>
<feature type="region of interest" description="Disordered" evidence="2">
    <location>
        <begin position="1"/>
        <end position="49"/>
    </location>
</feature>
<accession>A0A8H6C8N0</accession>
<feature type="compositionally biased region" description="Low complexity" evidence="2">
    <location>
        <begin position="1429"/>
        <end position="1440"/>
    </location>
</feature>
<gene>
    <name evidence="3" type="ORF">HO133_005422</name>
</gene>
<feature type="region of interest" description="Disordered" evidence="2">
    <location>
        <begin position="455"/>
        <end position="717"/>
    </location>
</feature>
<organism evidence="3 4">
    <name type="scientific">Letharia lupina</name>
    <dbReference type="NCBI Taxonomy" id="560253"/>
    <lineage>
        <taxon>Eukaryota</taxon>
        <taxon>Fungi</taxon>
        <taxon>Dikarya</taxon>
        <taxon>Ascomycota</taxon>
        <taxon>Pezizomycotina</taxon>
        <taxon>Lecanoromycetes</taxon>
        <taxon>OSLEUM clade</taxon>
        <taxon>Lecanoromycetidae</taxon>
        <taxon>Lecanorales</taxon>
        <taxon>Lecanorineae</taxon>
        <taxon>Parmeliaceae</taxon>
        <taxon>Letharia</taxon>
    </lineage>
</organism>
<feature type="compositionally biased region" description="Polar residues" evidence="2">
    <location>
        <begin position="518"/>
        <end position="547"/>
    </location>
</feature>
<feature type="compositionally biased region" description="Low complexity" evidence="2">
    <location>
        <begin position="1407"/>
        <end position="1422"/>
    </location>
</feature>
<feature type="region of interest" description="Disordered" evidence="2">
    <location>
        <begin position="1383"/>
        <end position="1440"/>
    </location>
</feature>
<feature type="region of interest" description="Disordered" evidence="2">
    <location>
        <begin position="309"/>
        <end position="368"/>
    </location>
</feature>
<feature type="compositionally biased region" description="Polar residues" evidence="2">
    <location>
        <begin position="28"/>
        <end position="48"/>
    </location>
</feature>
<proteinExistence type="predicted"/>
<feature type="compositionally biased region" description="Low complexity" evidence="2">
    <location>
        <begin position="224"/>
        <end position="235"/>
    </location>
</feature>
<dbReference type="Proteomes" id="UP000593566">
    <property type="component" value="Unassembled WGS sequence"/>
</dbReference>
<feature type="compositionally biased region" description="Basic residues" evidence="2">
    <location>
        <begin position="112"/>
        <end position="122"/>
    </location>
</feature>
<feature type="coiled-coil region" evidence="1">
    <location>
        <begin position="1218"/>
        <end position="1248"/>
    </location>
</feature>